<evidence type="ECO:0000256" key="4">
    <source>
        <dbReference type="ARBA" id="ARBA00022452"/>
    </source>
</evidence>
<dbReference type="InterPro" id="IPR051906">
    <property type="entry name" value="TolC-like"/>
</dbReference>
<keyword evidence="8" id="KW-0732">Signal</keyword>
<dbReference type="PANTHER" id="PTHR30026:SF20">
    <property type="entry name" value="OUTER MEMBRANE PROTEIN TOLC"/>
    <property type="match status" value="1"/>
</dbReference>
<comment type="subcellular location">
    <subcellularLocation>
        <location evidence="1">Cell outer membrane</location>
    </subcellularLocation>
</comment>
<name>A0ABP1F900_9FLAO</name>
<dbReference type="Gene3D" id="1.20.1600.10">
    <property type="entry name" value="Outer membrane efflux proteins (OEP)"/>
    <property type="match status" value="1"/>
</dbReference>
<evidence type="ECO:0000256" key="8">
    <source>
        <dbReference type="SAM" id="SignalP"/>
    </source>
</evidence>
<organism evidence="9 10">
    <name type="scientific">Tenacibaculum vairaonense</name>
    <dbReference type="NCBI Taxonomy" id="3137860"/>
    <lineage>
        <taxon>Bacteria</taxon>
        <taxon>Pseudomonadati</taxon>
        <taxon>Bacteroidota</taxon>
        <taxon>Flavobacteriia</taxon>
        <taxon>Flavobacteriales</taxon>
        <taxon>Flavobacteriaceae</taxon>
        <taxon>Tenacibaculum</taxon>
    </lineage>
</organism>
<dbReference type="Pfam" id="PF02321">
    <property type="entry name" value="OEP"/>
    <property type="match status" value="1"/>
</dbReference>
<gene>
    <name evidence="9" type="ORF">T190115A13A_10309</name>
</gene>
<feature type="signal peptide" evidence="8">
    <location>
        <begin position="1"/>
        <end position="17"/>
    </location>
</feature>
<evidence type="ECO:0000313" key="10">
    <source>
        <dbReference type="Proteomes" id="UP001497602"/>
    </source>
</evidence>
<keyword evidence="3" id="KW-0813">Transport</keyword>
<evidence type="ECO:0000256" key="2">
    <source>
        <dbReference type="ARBA" id="ARBA00007613"/>
    </source>
</evidence>
<comment type="caution">
    <text evidence="9">The sequence shown here is derived from an EMBL/GenBank/DDBJ whole genome shotgun (WGS) entry which is preliminary data.</text>
</comment>
<evidence type="ECO:0000256" key="3">
    <source>
        <dbReference type="ARBA" id="ARBA00022448"/>
    </source>
</evidence>
<evidence type="ECO:0000256" key="1">
    <source>
        <dbReference type="ARBA" id="ARBA00004442"/>
    </source>
</evidence>
<dbReference type="EMBL" id="CAXJRC010000011">
    <property type="protein sequence ID" value="CAL2106153.1"/>
    <property type="molecule type" value="Genomic_DNA"/>
</dbReference>
<evidence type="ECO:0000313" key="9">
    <source>
        <dbReference type="EMBL" id="CAL2106153.1"/>
    </source>
</evidence>
<keyword evidence="10" id="KW-1185">Reference proteome</keyword>
<dbReference type="PANTHER" id="PTHR30026">
    <property type="entry name" value="OUTER MEMBRANE PROTEIN TOLC"/>
    <property type="match status" value="1"/>
</dbReference>
<keyword evidence="7" id="KW-0998">Cell outer membrane</keyword>
<dbReference type="InterPro" id="IPR003423">
    <property type="entry name" value="OMP_efflux"/>
</dbReference>
<dbReference type="RefSeq" id="WP_348737957.1">
    <property type="nucleotide sequence ID" value="NZ_CAXJRC010000011.1"/>
</dbReference>
<evidence type="ECO:0000256" key="5">
    <source>
        <dbReference type="ARBA" id="ARBA00022692"/>
    </source>
</evidence>
<dbReference type="Proteomes" id="UP001497602">
    <property type="component" value="Unassembled WGS sequence"/>
</dbReference>
<keyword evidence="5" id="KW-0812">Transmembrane</keyword>
<protein>
    <submittedName>
        <fullName evidence="9">Outer membrane protein TolC</fullName>
    </submittedName>
</protein>
<sequence>MKKFLSFLLFISTVTIAQTPDILSLEEYIGYVKKYHPILKQAQLITSNGEAKLLKARGAFDPKIEVDYNRKKFKKSEYYNKLNTTFKIPTWYGIEFKANYETNSGIYLNPELKTPKNGLYSAGVSISLARGLLTNKRMVTLRKAKLYNKQSIEQQKLAINQILFDAINVYFKWLKNYQTQSVYGDYLTNAKVRLTNIKKSFYAGDKPAIDTLEANINYKNRVLDLEKSKLSYTKSKLELSNFLWLNNNLPLELKNSIIPDINTLTIIDTVLDSSISKALNFNIEVHPKLKQLNLKKESLLIEKRLQLNKLLPKVDLQYNFLSADYRNINSFNTSNYKGALQISFPLFLRKERGNLKLAKLKVKDIDFDITATKVALQNKIKATITEINSYNEQNRILNDLVNDYSTIVNSEERKFSLGEGSLFLINYREVKLIESKLKLIKTQNELFIAKSTLVQLLNNFKV</sequence>
<comment type="similarity">
    <text evidence="2">Belongs to the outer membrane factor (OMF) (TC 1.B.17) family.</text>
</comment>
<keyword evidence="4" id="KW-1134">Transmembrane beta strand</keyword>
<feature type="chain" id="PRO_5045315186" evidence="8">
    <location>
        <begin position="18"/>
        <end position="462"/>
    </location>
</feature>
<accession>A0ABP1F900</accession>
<keyword evidence="6" id="KW-0472">Membrane</keyword>
<evidence type="ECO:0000256" key="7">
    <source>
        <dbReference type="ARBA" id="ARBA00023237"/>
    </source>
</evidence>
<evidence type="ECO:0000256" key="6">
    <source>
        <dbReference type="ARBA" id="ARBA00023136"/>
    </source>
</evidence>
<dbReference type="SUPFAM" id="SSF56954">
    <property type="entry name" value="Outer membrane efflux proteins (OEP)"/>
    <property type="match status" value="1"/>
</dbReference>
<proteinExistence type="inferred from homology"/>
<reference evidence="9 10" key="1">
    <citation type="submission" date="2024-05" db="EMBL/GenBank/DDBJ databases">
        <authorList>
            <person name="Duchaud E."/>
        </authorList>
    </citation>
    <scope>NUCLEOTIDE SEQUENCE [LARGE SCALE GENOMIC DNA]</scope>
    <source>
        <strain evidence="9">Ena-SAMPLE-TAB-13-05-2024-13:56:06:370-140305</strain>
    </source>
</reference>